<organism evidence="2 3">
    <name type="scientific">Rhodovibrio salinarum</name>
    <dbReference type="NCBI Taxonomy" id="1087"/>
    <lineage>
        <taxon>Bacteria</taxon>
        <taxon>Pseudomonadati</taxon>
        <taxon>Pseudomonadota</taxon>
        <taxon>Alphaproteobacteria</taxon>
        <taxon>Rhodospirillales</taxon>
        <taxon>Rhodovibrionaceae</taxon>
        <taxon>Rhodovibrio</taxon>
    </lineage>
</organism>
<keyword evidence="3" id="KW-1185">Reference proteome</keyword>
<evidence type="ECO:0000313" key="3">
    <source>
        <dbReference type="Proteomes" id="UP000778970"/>
    </source>
</evidence>
<gene>
    <name evidence="2" type="ORF">CKO21_02250</name>
</gene>
<proteinExistence type="predicted"/>
<feature type="region of interest" description="Disordered" evidence="1">
    <location>
        <begin position="1"/>
        <end position="21"/>
    </location>
</feature>
<evidence type="ECO:0000256" key="1">
    <source>
        <dbReference type="SAM" id="MobiDB-lite"/>
    </source>
</evidence>
<name>A0A934QFL1_9PROT</name>
<dbReference type="RefSeq" id="WP_027289934.1">
    <property type="nucleotide sequence ID" value="NZ_NRRE01000009.1"/>
</dbReference>
<dbReference type="AlphaFoldDB" id="A0A934QFL1"/>
<reference evidence="2" key="1">
    <citation type="submission" date="2017-08" db="EMBL/GenBank/DDBJ databases">
        <authorList>
            <person name="Imhoff J.F."/>
            <person name="Rahn T."/>
            <person name="Kuenzel S."/>
            <person name="Neulinger S.C."/>
        </authorList>
    </citation>
    <scope>NUCLEOTIDE SEQUENCE</scope>
    <source>
        <strain evidence="2">DSM 9154</strain>
    </source>
</reference>
<sequence>MNKIFLTPMADENDPEDPQHAELFPQGTQIAMPACGRVQDLASDVVGEVMRACPRCTGTGPDCLIDLMYAEAFPSQKRH</sequence>
<dbReference type="Proteomes" id="UP000778970">
    <property type="component" value="Unassembled WGS sequence"/>
</dbReference>
<accession>A0A934QFL1</accession>
<comment type="caution">
    <text evidence="2">The sequence shown here is derived from an EMBL/GenBank/DDBJ whole genome shotgun (WGS) entry which is preliminary data.</text>
</comment>
<reference evidence="2" key="2">
    <citation type="journal article" date="2020" name="Microorganisms">
        <title>Osmotic Adaptation and Compatible Solute Biosynthesis of Phototrophic Bacteria as Revealed from Genome Analyses.</title>
        <authorList>
            <person name="Imhoff J.F."/>
            <person name="Rahn T."/>
            <person name="Kunzel S."/>
            <person name="Keller A."/>
            <person name="Neulinger S.C."/>
        </authorList>
    </citation>
    <scope>NUCLEOTIDE SEQUENCE</scope>
    <source>
        <strain evidence="2">DSM 9154</strain>
    </source>
</reference>
<protein>
    <submittedName>
        <fullName evidence="2">Uncharacterized protein</fullName>
    </submittedName>
</protein>
<evidence type="ECO:0000313" key="2">
    <source>
        <dbReference type="EMBL" id="MBK1696066.1"/>
    </source>
</evidence>
<dbReference type="EMBL" id="NRRE01000009">
    <property type="protein sequence ID" value="MBK1696066.1"/>
    <property type="molecule type" value="Genomic_DNA"/>
</dbReference>